<feature type="domain" description="Arf-GAP" evidence="7">
    <location>
        <begin position="17"/>
        <end position="133"/>
    </location>
</feature>
<dbReference type="AlphaFoldDB" id="A0A8J6CDA8"/>
<dbReference type="PANTHER" id="PTHR45705:SF1">
    <property type="entry name" value="FI20236P1"/>
    <property type="match status" value="1"/>
</dbReference>
<dbReference type="OrthoDB" id="10266696at2759"/>
<evidence type="ECO:0000256" key="2">
    <source>
        <dbReference type="ARBA" id="ARBA00022723"/>
    </source>
</evidence>
<organism evidence="8 9">
    <name type="scientific">Diacronema lutheri</name>
    <name type="common">Unicellular marine alga</name>
    <name type="synonym">Monochrysis lutheri</name>
    <dbReference type="NCBI Taxonomy" id="2081491"/>
    <lineage>
        <taxon>Eukaryota</taxon>
        <taxon>Haptista</taxon>
        <taxon>Haptophyta</taxon>
        <taxon>Pavlovophyceae</taxon>
        <taxon>Pavlovales</taxon>
        <taxon>Pavlovaceae</taxon>
        <taxon>Diacronema</taxon>
    </lineage>
</organism>
<feature type="compositionally biased region" description="Low complexity" evidence="6">
    <location>
        <begin position="394"/>
        <end position="424"/>
    </location>
</feature>
<feature type="compositionally biased region" description="Low complexity" evidence="6">
    <location>
        <begin position="461"/>
        <end position="478"/>
    </location>
</feature>
<feature type="region of interest" description="Disordered" evidence="6">
    <location>
        <begin position="378"/>
        <end position="529"/>
    </location>
</feature>
<evidence type="ECO:0000259" key="7">
    <source>
        <dbReference type="PROSITE" id="PS50115"/>
    </source>
</evidence>
<feature type="region of interest" description="Disordered" evidence="6">
    <location>
        <begin position="150"/>
        <end position="225"/>
    </location>
</feature>
<dbReference type="Proteomes" id="UP000751190">
    <property type="component" value="Unassembled WGS sequence"/>
</dbReference>
<sequence length="529" mass="53606">MSLSAYKADAVEAARNRERVEVLADLPDNKVCADCPLLGPRWISINFGVFICLPCSGIHRNLGVHISKVRSVSMDALNDDWVENLERWGNVRANALWQASVPAGYPLPSAADADNQTAVLDRFIRDKYEAHRFKKGGGGTASALVAPHAPTAHAKAKPVSSGGWGDDDDDWGSSAPVPAHAAGRAAPAGARLAPAIVRAPSGDAPPPPPASAAPPPKLSSGAYSTGAMKGFGNPAFENASPRSGSGGGLLSGALSGLVSATASVVTSAVPLVRSSLESTRPLVGNLASGLASYSSTLHEAASFDPARDLQHLRIGRDGDSARSGGSPTVAAGGSDAAGGFGGFGGFGGLCTEQAAQAGGSGRGGFGVDTHGLSERDVAAEARRDDADDDGWGSSGWARSAGAHAHEVAGAGASQPQPAAKQPSGFFGRLRSRSTDSEPPLSRDISDLLAKADGDDNAGRHAPAQPAYEAEPAAAPKPAMGALLSSTDDWAPACPAVSRAGASSGSLKSRRLPAASKAQMAADDDWGKDW</sequence>
<evidence type="ECO:0000256" key="3">
    <source>
        <dbReference type="ARBA" id="ARBA00022771"/>
    </source>
</evidence>
<dbReference type="OMA" id="PRWISIN"/>
<dbReference type="InterPro" id="IPR001164">
    <property type="entry name" value="ArfGAP_dom"/>
</dbReference>
<evidence type="ECO:0000256" key="4">
    <source>
        <dbReference type="ARBA" id="ARBA00022833"/>
    </source>
</evidence>
<dbReference type="SMART" id="SM00105">
    <property type="entry name" value="ArfGap"/>
    <property type="match status" value="1"/>
</dbReference>
<accession>A0A8J6CDA8</accession>
<keyword evidence="1" id="KW-0343">GTPase activation</keyword>
<feature type="compositionally biased region" description="Basic and acidic residues" evidence="6">
    <location>
        <begin position="443"/>
        <end position="458"/>
    </location>
</feature>
<evidence type="ECO:0000313" key="8">
    <source>
        <dbReference type="EMBL" id="KAG8470797.1"/>
    </source>
</evidence>
<evidence type="ECO:0000256" key="6">
    <source>
        <dbReference type="SAM" id="MobiDB-lite"/>
    </source>
</evidence>
<dbReference type="Gene3D" id="1.10.220.150">
    <property type="entry name" value="Arf GTPase activating protein"/>
    <property type="match status" value="1"/>
</dbReference>
<dbReference type="SUPFAM" id="SSF57863">
    <property type="entry name" value="ArfGap/RecO-like zinc finger"/>
    <property type="match status" value="1"/>
</dbReference>
<dbReference type="GO" id="GO:0005096">
    <property type="term" value="F:GTPase activator activity"/>
    <property type="evidence" value="ECO:0007669"/>
    <property type="project" value="UniProtKB-KW"/>
</dbReference>
<feature type="compositionally biased region" description="Low complexity" evidence="6">
    <location>
        <begin position="172"/>
        <end position="202"/>
    </location>
</feature>
<dbReference type="Pfam" id="PF01412">
    <property type="entry name" value="ArfGap"/>
    <property type="match status" value="1"/>
</dbReference>
<dbReference type="PRINTS" id="PR00405">
    <property type="entry name" value="REVINTRACTNG"/>
</dbReference>
<evidence type="ECO:0000313" key="9">
    <source>
        <dbReference type="Proteomes" id="UP000751190"/>
    </source>
</evidence>
<dbReference type="FunFam" id="1.10.220.150:FF:000009">
    <property type="entry name" value="stromal membrane-associated protein 1 isoform X1"/>
    <property type="match status" value="1"/>
</dbReference>
<keyword evidence="4" id="KW-0862">Zinc</keyword>
<dbReference type="InterPro" id="IPR038508">
    <property type="entry name" value="ArfGAP_dom_sf"/>
</dbReference>
<comment type="caution">
    <text evidence="8">The sequence shown here is derived from an EMBL/GenBank/DDBJ whole genome shotgun (WGS) entry which is preliminary data.</text>
</comment>
<dbReference type="InterPro" id="IPR051718">
    <property type="entry name" value="ARF_GTPase-activating"/>
</dbReference>
<name>A0A8J6CDA8_DIALT</name>
<evidence type="ECO:0000256" key="1">
    <source>
        <dbReference type="ARBA" id="ARBA00022468"/>
    </source>
</evidence>
<dbReference type="EMBL" id="JAGTXO010000001">
    <property type="protein sequence ID" value="KAG8470797.1"/>
    <property type="molecule type" value="Genomic_DNA"/>
</dbReference>
<keyword evidence="2" id="KW-0479">Metal-binding</keyword>
<gene>
    <name evidence="8" type="ORF">KFE25_009218</name>
</gene>
<dbReference type="GO" id="GO:0005737">
    <property type="term" value="C:cytoplasm"/>
    <property type="evidence" value="ECO:0007669"/>
    <property type="project" value="TreeGrafter"/>
</dbReference>
<feature type="compositionally biased region" description="Low complexity" evidence="6">
    <location>
        <begin position="150"/>
        <end position="161"/>
    </location>
</feature>
<dbReference type="GO" id="GO:0008270">
    <property type="term" value="F:zinc ion binding"/>
    <property type="evidence" value="ECO:0007669"/>
    <property type="project" value="UniProtKB-KW"/>
</dbReference>
<dbReference type="CDD" id="cd08204">
    <property type="entry name" value="ArfGap"/>
    <property type="match status" value="1"/>
</dbReference>
<keyword evidence="3 5" id="KW-0863">Zinc-finger</keyword>
<dbReference type="InterPro" id="IPR037278">
    <property type="entry name" value="ARFGAP/RecO"/>
</dbReference>
<keyword evidence="9" id="KW-1185">Reference proteome</keyword>
<dbReference type="PROSITE" id="PS50115">
    <property type="entry name" value="ARFGAP"/>
    <property type="match status" value="1"/>
</dbReference>
<dbReference type="PANTHER" id="PTHR45705">
    <property type="entry name" value="FI20236P1"/>
    <property type="match status" value="1"/>
</dbReference>
<reference evidence="8" key="1">
    <citation type="submission" date="2021-05" db="EMBL/GenBank/DDBJ databases">
        <title>The genome of the haptophyte Pavlova lutheri (Diacronema luteri, Pavlovales) - a model for lipid biosynthesis in eukaryotic algae.</title>
        <authorList>
            <person name="Hulatt C.J."/>
            <person name="Posewitz M.C."/>
        </authorList>
    </citation>
    <scope>NUCLEOTIDE SEQUENCE</scope>
    <source>
        <strain evidence="8">NIVA-4/92</strain>
    </source>
</reference>
<feature type="compositionally biased region" description="Pro residues" evidence="6">
    <location>
        <begin position="203"/>
        <end position="217"/>
    </location>
</feature>
<protein>
    <recommendedName>
        <fullName evidence="7">Arf-GAP domain-containing protein</fullName>
    </recommendedName>
</protein>
<proteinExistence type="predicted"/>
<evidence type="ECO:0000256" key="5">
    <source>
        <dbReference type="PROSITE-ProRule" id="PRU00288"/>
    </source>
</evidence>